<dbReference type="Proteomes" id="UP000265970">
    <property type="component" value="Unassembled WGS sequence"/>
</dbReference>
<dbReference type="RefSeq" id="WP_118239123.1">
    <property type="nucleotide sequence ID" value="NZ_QRZV01000002.1"/>
</dbReference>
<gene>
    <name evidence="1" type="ORF">DWV92_04705</name>
</gene>
<comment type="caution">
    <text evidence="1">The sequence shown here is derived from an EMBL/GenBank/DDBJ whole genome shotgun (WGS) entry which is preliminary data.</text>
</comment>
<protein>
    <submittedName>
        <fullName evidence="1">Uncharacterized protein</fullName>
    </submittedName>
</protein>
<reference evidence="1 2" key="1">
    <citation type="submission" date="2018-08" db="EMBL/GenBank/DDBJ databases">
        <title>A genome reference for cultivated species of the human gut microbiota.</title>
        <authorList>
            <person name="Zou Y."/>
            <person name="Xue W."/>
            <person name="Luo G."/>
        </authorList>
    </citation>
    <scope>NUCLEOTIDE SEQUENCE [LARGE SCALE GENOMIC DNA]</scope>
    <source>
        <strain evidence="1 2">AF13-3LB</strain>
    </source>
</reference>
<name>A0A395XE79_9BIFI</name>
<sequence>MQVMEALAKAANMEPEMEIRHVSEWNGSWYLACMSPAIQDTAQMDCPRIRIRKDTGKAEYVRLIDSDFFESLQHGQTVNLPAGTLPYSAHHN</sequence>
<evidence type="ECO:0000313" key="1">
    <source>
        <dbReference type="EMBL" id="RGW09905.1"/>
    </source>
</evidence>
<organism evidence="1 2">
    <name type="scientific">Bifidobacterium pseudolongum</name>
    <dbReference type="NCBI Taxonomy" id="1694"/>
    <lineage>
        <taxon>Bacteria</taxon>
        <taxon>Bacillati</taxon>
        <taxon>Actinomycetota</taxon>
        <taxon>Actinomycetes</taxon>
        <taxon>Bifidobacteriales</taxon>
        <taxon>Bifidobacteriaceae</taxon>
        <taxon>Bifidobacterium</taxon>
    </lineage>
</organism>
<proteinExistence type="predicted"/>
<dbReference type="EMBL" id="QRZV01000002">
    <property type="protein sequence ID" value="RGW09905.1"/>
    <property type="molecule type" value="Genomic_DNA"/>
</dbReference>
<evidence type="ECO:0000313" key="2">
    <source>
        <dbReference type="Proteomes" id="UP000265970"/>
    </source>
</evidence>
<accession>A0A395XE79</accession>
<dbReference type="AlphaFoldDB" id="A0A395XE79"/>